<proteinExistence type="predicted"/>
<dbReference type="CDD" id="cd18186">
    <property type="entry name" value="BTB_POZ_ZBTB_KLHL-like"/>
    <property type="match status" value="1"/>
</dbReference>
<dbReference type="SMART" id="SM00225">
    <property type="entry name" value="BTB"/>
    <property type="match status" value="1"/>
</dbReference>
<dbReference type="AlphaFoldDB" id="A0A9P5Z0Z1"/>
<dbReference type="Pfam" id="PF00651">
    <property type="entry name" value="BTB"/>
    <property type="match status" value="1"/>
</dbReference>
<dbReference type="PROSITE" id="PS50097">
    <property type="entry name" value="BTB"/>
    <property type="match status" value="1"/>
</dbReference>
<dbReference type="Gene3D" id="3.30.710.10">
    <property type="entry name" value="Potassium Channel Kv1.1, Chain A"/>
    <property type="match status" value="1"/>
</dbReference>
<accession>A0A9P5Z0Z1</accession>
<dbReference type="InterPro" id="IPR011333">
    <property type="entry name" value="SKP1/BTB/POZ_sf"/>
</dbReference>
<dbReference type="SUPFAM" id="SSF54695">
    <property type="entry name" value="POZ domain"/>
    <property type="match status" value="1"/>
</dbReference>
<keyword evidence="3" id="KW-1185">Reference proteome</keyword>
<evidence type="ECO:0000259" key="1">
    <source>
        <dbReference type="PROSITE" id="PS50097"/>
    </source>
</evidence>
<sequence>MTNRINRDKLGRNSWYRDSQSISADAEVATNLKDDEYWLKGDMMVFKAGNILFRVPTYLLSKNSEFFAAMFELPQGQNNRGSNEEGKSEENPIILPETITTEDFRNFLRAIYPQTIHKTIISGLVDKSELLSILKLSTMWEFLDYRAEAIKQLRTMQHLFTPIEKIDIGRTYKISAFLKEGYSTIVTRQEQINDGEAICIGIFEALALFRIRETFRSQRRDLDGLISGCFETELKDIKAEEEHYTVSTGYTFPRSGVF</sequence>
<evidence type="ECO:0000313" key="3">
    <source>
        <dbReference type="Proteomes" id="UP000807469"/>
    </source>
</evidence>
<dbReference type="InterPro" id="IPR000210">
    <property type="entry name" value="BTB/POZ_dom"/>
</dbReference>
<dbReference type="EMBL" id="MU155242">
    <property type="protein sequence ID" value="KAF9478139.1"/>
    <property type="molecule type" value="Genomic_DNA"/>
</dbReference>
<feature type="domain" description="BTB" evidence="1">
    <location>
        <begin position="41"/>
        <end position="120"/>
    </location>
</feature>
<name>A0A9P5Z0Z1_9AGAR</name>
<protein>
    <recommendedName>
        <fullName evidence="1">BTB domain-containing protein</fullName>
    </recommendedName>
</protein>
<organism evidence="2 3">
    <name type="scientific">Pholiota conissans</name>
    <dbReference type="NCBI Taxonomy" id="109636"/>
    <lineage>
        <taxon>Eukaryota</taxon>
        <taxon>Fungi</taxon>
        <taxon>Dikarya</taxon>
        <taxon>Basidiomycota</taxon>
        <taxon>Agaricomycotina</taxon>
        <taxon>Agaricomycetes</taxon>
        <taxon>Agaricomycetidae</taxon>
        <taxon>Agaricales</taxon>
        <taxon>Agaricineae</taxon>
        <taxon>Strophariaceae</taxon>
        <taxon>Pholiota</taxon>
    </lineage>
</organism>
<gene>
    <name evidence="2" type="ORF">BDN70DRAFT_860714</name>
</gene>
<comment type="caution">
    <text evidence="2">The sequence shown here is derived from an EMBL/GenBank/DDBJ whole genome shotgun (WGS) entry which is preliminary data.</text>
</comment>
<evidence type="ECO:0000313" key="2">
    <source>
        <dbReference type="EMBL" id="KAF9478139.1"/>
    </source>
</evidence>
<reference evidence="2" key="1">
    <citation type="submission" date="2020-11" db="EMBL/GenBank/DDBJ databases">
        <authorList>
            <consortium name="DOE Joint Genome Institute"/>
            <person name="Ahrendt S."/>
            <person name="Riley R."/>
            <person name="Andreopoulos W."/>
            <person name="Labutti K."/>
            <person name="Pangilinan J."/>
            <person name="Ruiz-Duenas F.J."/>
            <person name="Barrasa J.M."/>
            <person name="Sanchez-Garcia M."/>
            <person name="Camarero S."/>
            <person name="Miyauchi S."/>
            <person name="Serrano A."/>
            <person name="Linde D."/>
            <person name="Babiker R."/>
            <person name="Drula E."/>
            <person name="Ayuso-Fernandez I."/>
            <person name="Pacheco R."/>
            <person name="Padilla G."/>
            <person name="Ferreira P."/>
            <person name="Barriuso J."/>
            <person name="Kellner H."/>
            <person name="Castanera R."/>
            <person name="Alfaro M."/>
            <person name="Ramirez L."/>
            <person name="Pisabarro A.G."/>
            <person name="Kuo A."/>
            <person name="Tritt A."/>
            <person name="Lipzen A."/>
            <person name="He G."/>
            <person name="Yan M."/>
            <person name="Ng V."/>
            <person name="Cullen D."/>
            <person name="Martin F."/>
            <person name="Rosso M.-N."/>
            <person name="Henrissat B."/>
            <person name="Hibbett D."/>
            <person name="Martinez A.T."/>
            <person name="Grigoriev I.V."/>
        </authorList>
    </citation>
    <scope>NUCLEOTIDE SEQUENCE</scope>
    <source>
        <strain evidence="2">CIRM-BRFM 674</strain>
    </source>
</reference>
<dbReference type="Proteomes" id="UP000807469">
    <property type="component" value="Unassembled WGS sequence"/>
</dbReference>
<dbReference type="OrthoDB" id="3199068at2759"/>